<protein>
    <submittedName>
        <fullName evidence="1">Uncharacterized protein</fullName>
    </submittedName>
</protein>
<accession>A0ACC4C3F4</accession>
<dbReference type="Proteomes" id="UP000309997">
    <property type="component" value="Unassembled WGS sequence"/>
</dbReference>
<proteinExistence type="predicted"/>
<organism evidence="1 2">
    <name type="scientific">Populus alba</name>
    <name type="common">White poplar</name>
    <dbReference type="NCBI Taxonomy" id="43335"/>
    <lineage>
        <taxon>Eukaryota</taxon>
        <taxon>Viridiplantae</taxon>
        <taxon>Streptophyta</taxon>
        <taxon>Embryophyta</taxon>
        <taxon>Tracheophyta</taxon>
        <taxon>Spermatophyta</taxon>
        <taxon>Magnoliopsida</taxon>
        <taxon>eudicotyledons</taxon>
        <taxon>Gunneridae</taxon>
        <taxon>Pentapetalae</taxon>
        <taxon>rosids</taxon>
        <taxon>fabids</taxon>
        <taxon>Malpighiales</taxon>
        <taxon>Salicaceae</taxon>
        <taxon>Saliceae</taxon>
        <taxon>Populus</taxon>
    </lineage>
</organism>
<sequence>MKNTTRLCSRKPIVTVNGRFPGPTLYAREDDTVLVKVVNHVKYNVSIHWHGIRSTGPQFMVPWLSCLNAASPYVPFPAPHKEVVVVLDTEAVINEALKSGLAPNVSECSQLTAIQEPLSQLVSSQVGLGVNPCPSCKADQSGTKVYRLSYNSTVQLVMQDTGIISPENHPIHLHGFNFFAVGRGVGNYNPKTDTKKFNLVDPVERNTIGVPSGGWVAIRFRADNPGVWFMHCHLEVHTTWGLKMAFLVDNGKGPKESLLPPPSDLPKC</sequence>
<evidence type="ECO:0000313" key="2">
    <source>
        <dbReference type="Proteomes" id="UP000309997"/>
    </source>
</evidence>
<keyword evidence="2" id="KW-1185">Reference proteome</keyword>
<dbReference type="EMBL" id="RCHU02000006">
    <property type="protein sequence ID" value="KAL3585742.1"/>
    <property type="molecule type" value="Genomic_DNA"/>
</dbReference>
<gene>
    <name evidence="1" type="ORF">D5086_012609</name>
</gene>
<evidence type="ECO:0000313" key="1">
    <source>
        <dbReference type="EMBL" id="KAL3585742.1"/>
    </source>
</evidence>
<name>A0ACC4C3F4_POPAL</name>
<comment type="caution">
    <text evidence="1">The sequence shown here is derived from an EMBL/GenBank/DDBJ whole genome shotgun (WGS) entry which is preliminary data.</text>
</comment>
<reference evidence="1 2" key="1">
    <citation type="journal article" date="2024" name="Plant Biotechnol. J.">
        <title>Genome and CRISPR/Cas9 system of a widespread forest tree (Populus alba) in the world.</title>
        <authorList>
            <person name="Liu Y.J."/>
            <person name="Jiang P.F."/>
            <person name="Han X.M."/>
            <person name="Li X.Y."/>
            <person name="Wang H.M."/>
            <person name="Wang Y.J."/>
            <person name="Wang X.X."/>
            <person name="Zeng Q.Y."/>
        </authorList>
    </citation>
    <scope>NUCLEOTIDE SEQUENCE [LARGE SCALE GENOMIC DNA]</scope>
    <source>
        <strain evidence="2">cv. PAL-ZL1</strain>
    </source>
</reference>